<organism evidence="1 2">
    <name type="scientific">Pan troglodytes</name>
    <name type="common">Chimpanzee</name>
    <dbReference type="NCBI Taxonomy" id="9598"/>
    <lineage>
        <taxon>Eukaryota</taxon>
        <taxon>Metazoa</taxon>
        <taxon>Chordata</taxon>
        <taxon>Craniata</taxon>
        <taxon>Vertebrata</taxon>
        <taxon>Euteleostomi</taxon>
        <taxon>Mammalia</taxon>
        <taxon>Eutheria</taxon>
        <taxon>Euarchontoglires</taxon>
        <taxon>Primates</taxon>
        <taxon>Haplorrhini</taxon>
        <taxon>Catarrhini</taxon>
        <taxon>Hominidae</taxon>
        <taxon>Pan</taxon>
    </lineage>
</organism>
<dbReference type="Proteomes" id="UP000236370">
    <property type="component" value="Unassembled WGS sequence"/>
</dbReference>
<accession>A0A2J8MFU1</accession>
<sequence>ALILACFREKPPFFSAKNVDPNPYPETSAGFLSRLFFWWFTK</sequence>
<dbReference type="AlphaFoldDB" id="A0A2J8MFU1"/>
<name>A0A2J8MFU1_PANTR</name>
<dbReference type="EMBL" id="NBAG03000258">
    <property type="protein sequence ID" value="PNI58386.1"/>
    <property type="molecule type" value="Genomic_DNA"/>
</dbReference>
<gene>
    <name evidence="1" type="ORF">CK820_G0021016</name>
</gene>
<comment type="caution">
    <text evidence="1">The sequence shown here is derived from an EMBL/GenBank/DDBJ whole genome shotgun (WGS) entry which is preliminary data.</text>
</comment>
<proteinExistence type="predicted"/>
<reference evidence="1 2" key="1">
    <citation type="submission" date="2017-12" db="EMBL/GenBank/DDBJ databases">
        <title>High-resolution comparative analysis of great ape genomes.</title>
        <authorList>
            <person name="Pollen A."/>
            <person name="Hastie A."/>
            <person name="Hormozdiari F."/>
            <person name="Dougherty M."/>
            <person name="Liu R."/>
            <person name="Chaisson M."/>
            <person name="Hoppe E."/>
            <person name="Hill C."/>
            <person name="Pang A."/>
            <person name="Hillier L."/>
            <person name="Baker C."/>
            <person name="Armstrong J."/>
            <person name="Shendure J."/>
            <person name="Paten B."/>
            <person name="Wilson R."/>
            <person name="Chao H."/>
            <person name="Schneider V."/>
            <person name="Ventura M."/>
            <person name="Kronenberg Z."/>
            <person name="Murali S."/>
            <person name="Gordon D."/>
            <person name="Cantsilieris S."/>
            <person name="Munson K."/>
            <person name="Nelson B."/>
            <person name="Raja A."/>
            <person name="Underwood J."/>
            <person name="Diekhans M."/>
            <person name="Fiddes I."/>
            <person name="Haussler D."/>
            <person name="Eichler E."/>
        </authorList>
    </citation>
    <scope>NUCLEOTIDE SEQUENCE [LARGE SCALE GENOMIC DNA]</scope>
    <source>
        <strain evidence="1">Yerkes chimp pedigree #C0471</strain>
    </source>
</reference>
<evidence type="ECO:0000313" key="1">
    <source>
        <dbReference type="EMBL" id="PNI58386.1"/>
    </source>
</evidence>
<feature type="non-terminal residue" evidence="1">
    <location>
        <position position="1"/>
    </location>
</feature>
<evidence type="ECO:0000313" key="2">
    <source>
        <dbReference type="Proteomes" id="UP000236370"/>
    </source>
</evidence>
<protein>
    <submittedName>
        <fullName evidence="1">ABCC3 isoform 18</fullName>
    </submittedName>
</protein>